<dbReference type="EMBL" id="DS995701">
    <property type="protein sequence ID" value="EEQ28394.1"/>
    <property type="molecule type" value="Genomic_DNA"/>
</dbReference>
<dbReference type="AlphaFoldDB" id="C5FES0"/>
<dbReference type="PANTHER" id="PTHR12864">
    <property type="entry name" value="RAN BINDING PROTEIN 9-RELATED"/>
    <property type="match status" value="1"/>
</dbReference>
<sequence length="381" mass="41223">MGLFDCCSGGSAADKNPTPNRPVTTHPRNDIKKTKSAQLTQPVTSQPSSSNMANLSTADEKRRVFEPEQSGSANNAGSSQNPQSGVPSDNPPPYHNWQEAVPDTSVLPPPPSQGYLYSNTGNASAEDAERAHDFCDNTPLWIPCKPSPSVYNAVKQGDIRPVRPREYSGQLDLVSNGRWRGRTFDNNGDCILLSGLPLYFAAEDSPLLTEVTKTIYFEVKLLGLYGGTADQTPGFSIGFAAQPYPSWRSPGWERGSLGVFSDDGCRFVNDSWGGKEFTTEFNAGETVGLGMTFSLAPDVSNMGNPPQIPVGSRKFPLCVDVFFTRNGQRAGNWDLHEEVDEDAGGIGGLEGDYDLYGALGLFGGVEFEVCFDQSGWLWTPP</sequence>
<feature type="compositionally biased region" description="Low complexity" evidence="5">
    <location>
        <begin position="69"/>
        <end position="85"/>
    </location>
</feature>
<dbReference type="STRING" id="554155.C5FES0"/>
<reference evidence="7" key="1">
    <citation type="journal article" date="2012" name="MBio">
        <title>Comparative genome analysis of Trichophyton rubrum and related dermatophytes reveals candidate genes involved in infection.</title>
        <authorList>
            <person name="Martinez D.A."/>
            <person name="Oliver B.G."/>
            <person name="Graeser Y."/>
            <person name="Goldberg J.M."/>
            <person name="Li W."/>
            <person name="Martinez-Rossi N.M."/>
            <person name="Monod M."/>
            <person name="Shelest E."/>
            <person name="Barton R.C."/>
            <person name="Birch E."/>
            <person name="Brakhage A.A."/>
            <person name="Chen Z."/>
            <person name="Gurr S.J."/>
            <person name="Heiman D."/>
            <person name="Heitman J."/>
            <person name="Kosti I."/>
            <person name="Rossi A."/>
            <person name="Saif S."/>
            <person name="Samalova M."/>
            <person name="Saunders C.W."/>
            <person name="Shea T."/>
            <person name="Summerbell R.C."/>
            <person name="Xu J."/>
            <person name="Young S."/>
            <person name="Zeng Q."/>
            <person name="Birren B.W."/>
            <person name="Cuomo C.A."/>
            <person name="White T.C."/>
        </authorList>
    </citation>
    <scope>NUCLEOTIDE SEQUENCE [LARGE SCALE GENOMIC DNA]</scope>
    <source>
        <strain evidence="7">ATCC MYA-4605 / CBS 113480</strain>
    </source>
</reference>
<organism evidence="6 7">
    <name type="scientific">Arthroderma otae (strain ATCC MYA-4605 / CBS 113480)</name>
    <name type="common">Microsporum canis</name>
    <dbReference type="NCBI Taxonomy" id="554155"/>
    <lineage>
        <taxon>Eukaryota</taxon>
        <taxon>Fungi</taxon>
        <taxon>Dikarya</taxon>
        <taxon>Ascomycota</taxon>
        <taxon>Pezizomycotina</taxon>
        <taxon>Eurotiomycetes</taxon>
        <taxon>Eurotiomycetidae</taxon>
        <taxon>Onygenales</taxon>
        <taxon>Arthrodermataceae</taxon>
        <taxon>Microsporum</taxon>
    </lineage>
</organism>
<name>C5FES0_ARTOC</name>
<dbReference type="HOGENOM" id="CLU_026654_0_0_1"/>
<gene>
    <name evidence="6" type="ORF">MCYG_01282</name>
</gene>
<dbReference type="OMA" id="PPPYHDW"/>
<feature type="region of interest" description="Disordered" evidence="5">
    <location>
        <begin position="1"/>
        <end position="120"/>
    </location>
</feature>
<proteinExistence type="predicted"/>
<dbReference type="GeneID" id="9228799"/>
<dbReference type="CDD" id="cd12910">
    <property type="entry name" value="SPRY_SSH4_like"/>
    <property type="match status" value="1"/>
</dbReference>
<dbReference type="InterPro" id="IPR050618">
    <property type="entry name" value="Ubq-SigPath_Reg"/>
</dbReference>
<evidence type="ECO:0000313" key="7">
    <source>
        <dbReference type="Proteomes" id="UP000002035"/>
    </source>
</evidence>
<dbReference type="Gene3D" id="2.60.120.920">
    <property type="match status" value="1"/>
</dbReference>
<evidence type="ECO:0008006" key="8">
    <source>
        <dbReference type="Google" id="ProtNLM"/>
    </source>
</evidence>
<dbReference type="Proteomes" id="UP000002035">
    <property type="component" value="Unassembled WGS sequence"/>
</dbReference>
<keyword evidence="2" id="KW-0812">Transmembrane</keyword>
<dbReference type="OrthoDB" id="25503at2759"/>
<keyword evidence="3" id="KW-1133">Transmembrane helix</keyword>
<evidence type="ECO:0000256" key="5">
    <source>
        <dbReference type="SAM" id="MobiDB-lite"/>
    </source>
</evidence>
<dbReference type="InterPro" id="IPR035780">
    <property type="entry name" value="SPRY_Ssh4-like"/>
</dbReference>
<evidence type="ECO:0000256" key="3">
    <source>
        <dbReference type="ARBA" id="ARBA00022989"/>
    </source>
</evidence>
<evidence type="ECO:0000256" key="1">
    <source>
        <dbReference type="ARBA" id="ARBA00004370"/>
    </source>
</evidence>
<dbReference type="eggNOG" id="KOG1477">
    <property type="taxonomic scope" value="Eukaryota"/>
</dbReference>
<evidence type="ECO:0000313" key="6">
    <source>
        <dbReference type="EMBL" id="EEQ28394.1"/>
    </source>
</evidence>
<dbReference type="VEuPathDB" id="FungiDB:MCYG_01282"/>
<keyword evidence="7" id="KW-1185">Reference proteome</keyword>
<feature type="compositionally biased region" description="Polar residues" evidence="5">
    <location>
        <begin position="36"/>
        <end position="57"/>
    </location>
</feature>
<protein>
    <recommendedName>
        <fullName evidence="8">SPRY domain-containing protein</fullName>
    </recommendedName>
</protein>
<dbReference type="InterPro" id="IPR043136">
    <property type="entry name" value="B30.2/SPRY_sf"/>
</dbReference>
<evidence type="ECO:0000256" key="4">
    <source>
        <dbReference type="ARBA" id="ARBA00023136"/>
    </source>
</evidence>
<dbReference type="GO" id="GO:0016020">
    <property type="term" value="C:membrane"/>
    <property type="evidence" value="ECO:0007669"/>
    <property type="project" value="UniProtKB-SubCell"/>
</dbReference>
<comment type="subcellular location">
    <subcellularLocation>
        <location evidence="1">Membrane</location>
    </subcellularLocation>
</comment>
<evidence type="ECO:0000256" key="2">
    <source>
        <dbReference type="ARBA" id="ARBA00022692"/>
    </source>
</evidence>
<dbReference type="RefSeq" id="XP_002851178.1">
    <property type="nucleotide sequence ID" value="XM_002851132.1"/>
</dbReference>
<accession>C5FES0</accession>
<keyword evidence="4" id="KW-0472">Membrane</keyword>